<dbReference type="EMBL" id="JABBNB010000003">
    <property type="protein sequence ID" value="NMO00306.1"/>
    <property type="molecule type" value="Genomic_DNA"/>
</dbReference>
<evidence type="ECO:0000313" key="3">
    <source>
        <dbReference type="EMBL" id="NMO00306.1"/>
    </source>
</evidence>
<evidence type="ECO:0000256" key="1">
    <source>
        <dbReference type="SAM" id="MobiDB-lite"/>
    </source>
</evidence>
<sequence length="530" mass="55891">MATSARSATRRRVIRRLAIAAIAGAVIAVTIGLGAHNAFWVAFLGAAGIVAGLALAPRPSRLTEMPEWELAGGAPGVRVHVESITRSALNSASVQPTSVTARVTPADDTSYRTTWITSMTKSYTDAVLSSGGGKLLPESVPPRPTGGRRSSTPQFADYPGRWALIYPAVTVGVCAAVLFGVPTDVWRVDAKLPSASTFGGGSHSDDGGGRTTDNAAESLDARLKAMIGKMRAIAPATVATTLSVRLTDSGSDYGSFYDPGTGQEISLYRTSDGDFAEPQRRATTQRDDDAFDLTPFTATKIDSIVAAMKMQLAKAGVSATAGTVEFRRTSTASSVGVLKVSFDTDVGVPSTEMQAHADGTVAEYFNPGDFPTSFRVAREALVSQRVPLNSPVLERFEVRGTAPATPTMYAGSIQSSGGVYIQYRSTASSGSVAVVPGQFPQVQRWSGRSGPPEHGFSFGDLGAPIFESVRTQAMQRGGIKAFDRDAIDIEAVDDTAYDVPPPFIRVSMSKSDAASGRYSMTAKFLLSDYH</sequence>
<proteinExistence type="predicted"/>
<comment type="caution">
    <text evidence="3">The sequence shown here is derived from an EMBL/GenBank/DDBJ whole genome shotgun (WGS) entry which is preliminary data.</text>
</comment>
<keyword evidence="2" id="KW-0812">Transmembrane</keyword>
<evidence type="ECO:0000256" key="2">
    <source>
        <dbReference type="SAM" id="Phobius"/>
    </source>
</evidence>
<feature type="region of interest" description="Disordered" evidence="1">
    <location>
        <begin position="133"/>
        <end position="153"/>
    </location>
</feature>
<keyword evidence="4" id="KW-1185">Reference proteome</keyword>
<gene>
    <name evidence="3" type="ORF">HH308_03655</name>
</gene>
<feature type="transmembrane region" description="Helical" evidence="2">
    <location>
        <begin position="39"/>
        <end position="56"/>
    </location>
</feature>
<feature type="transmembrane region" description="Helical" evidence="2">
    <location>
        <begin position="13"/>
        <end position="33"/>
    </location>
</feature>
<dbReference type="RefSeq" id="WP_170192815.1">
    <property type="nucleotide sequence ID" value="NZ_JABBNB010000003.1"/>
</dbReference>
<evidence type="ECO:0000313" key="4">
    <source>
        <dbReference type="Proteomes" id="UP000550729"/>
    </source>
</evidence>
<keyword evidence="2" id="KW-0472">Membrane</keyword>
<feature type="transmembrane region" description="Helical" evidence="2">
    <location>
        <begin position="163"/>
        <end position="181"/>
    </location>
</feature>
<protein>
    <submittedName>
        <fullName evidence="3">Uncharacterized protein</fullName>
    </submittedName>
</protein>
<dbReference type="AlphaFoldDB" id="A0A848KNP5"/>
<name>A0A848KNP5_9ACTN</name>
<keyword evidence="2" id="KW-1133">Transmembrane helix</keyword>
<reference evidence="3 4" key="1">
    <citation type="submission" date="2020-04" db="EMBL/GenBank/DDBJ databases">
        <title>Gordonia sp. nov. TBRC 11910.</title>
        <authorList>
            <person name="Suriyachadkun C."/>
        </authorList>
    </citation>
    <scope>NUCLEOTIDE SEQUENCE [LARGE SCALE GENOMIC DNA]</scope>
    <source>
        <strain evidence="3 4">TBRC 11910</strain>
    </source>
</reference>
<organism evidence="3 4">
    <name type="scientific">Gordonia asplenii</name>
    <dbReference type="NCBI Taxonomy" id="2725283"/>
    <lineage>
        <taxon>Bacteria</taxon>
        <taxon>Bacillati</taxon>
        <taxon>Actinomycetota</taxon>
        <taxon>Actinomycetes</taxon>
        <taxon>Mycobacteriales</taxon>
        <taxon>Gordoniaceae</taxon>
        <taxon>Gordonia</taxon>
    </lineage>
</organism>
<dbReference type="Proteomes" id="UP000550729">
    <property type="component" value="Unassembled WGS sequence"/>
</dbReference>
<accession>A0A848KNP5</accession>